<reference evidence="1" key="3">
    <citation type="submission" date="2025-09" db="UniProtKB">
        <authorList>
            <consortium name="Ensembl"/>
        </authorList>
    </citation>
    <scope>IDENTIFICATION</scope>
</reference>
<dbReference type="InParanoid" id="H3BD25"/>
<dbReference type="GO" id="GO:0060047">
    <property type="term" value="P:heart contraction"/>
    <property type="evidence" value="ECO:0007669"/>
    <property type="project" value="Ensembl"/>
</dbReference>
<keyword evidence="2" id="KW-1185">Reference proteome</keyword>
<dbReference type="PANTHER" id="PTHR17985:SF8">
    <property type="entry name" value="TRANSPORT AND GOLGI ORGANIZATION PROTEIN 2 HOMOLOG"/>
    <property type="match status" value="1"/>
</dbReference>
<dbReference type="GeneTree" id="ENSGT00390000012733"/>
<dbReference type="EMBL" id="AFYH01024074">
    <property type="status" value="NOT_ANNOTATED_CDS"/>
    <property type="molecule type" value="Genomic_DNA"/>
</dbReference>
<reference evidence="1" key="2">
    <citation type="submission" date="2025-08" db="UniProtKB">
        <authorList>
            <consortium name="Ensembl"/>
        </authorList>
    </citation>
    <scope>IDENTIFICATION</scope>
</reference>
<reference evidence="2" key="1">
    <citation type="submission" date="2011-08" db="EMBL/GenBank/DDBJ databases">
        <title>The draft genome of Latimeria chalumnae.</title>
        <authorList>
            <person name="Di Palma F."/>
            <person name="Alfoldi J."/>
            <person name="Johnson J."/>
            <person name="Berlin A."/>
            <person name="Gnerre S."/>
            <person name="Jaffe D."/>
            <person name="MacCallum I."/>
            <person name="Young S."/>
            <person name="Walker B.J."/>
            <person name="Lander E."/>
            <person name="Lindblad-Toh K."/>
        </authorList>
    </citation>
    <scope>NUCLEOTIDE SEQUENCE [LARGE SCALE GENOMIC DNA]</scope>
    <source>
        <strain evidence="2">Wild caught</strain>
    </source>
</reference>
<organism evidence="1 2">
    <name type="scientific">Latimeria chalumnae</name>
    <name type="common">Coelacanth</name>
    <dbReference type="NCBI Taxonomy" id="7897"/>
    <lineage>
        <taxon>Eukaryota</taxon>
        <taxon>Metazoa</taxon>
        <taxon>Chordata</taxon>
        <taxon>Craniata</taxon>
        <taxon>Vertebrata</taxon>
        <taxon>Euteleostomi</taxon>
        <taxon>Coelacanthiformes</taxon>
        <taxon>Coelacanthidae</taxon>
        <taxon>Latimeria</taxon>
    </lineage>
</organism>
<accession>H3BD25</accession>
<dbReference type="GO" id="GO:0005794">
    <property type="term" value="C:Golgi apparatus"/>
    <property type="evidence" value="ECO:0007669"/>
    <property type="project" value="TreeGrafter"/>
</dbReference>
<dbReference type="GO" id="GO:0019216">
    <property type="term" value="P:regulation of lipid metabolic process"/>
    <property type="evidence" value="ECO:0007669"/>
    <property type="project" value="Ensembl"/>
</dbReference>
<dbReference type="Pfam" id="PF05742">
    <property type="entry name" value="TANGO2"/>
    <property type="match status" value="1"/>
</dbReference>
<dbReference type="Bgee" id="ENSLACG00000017405">
    <property type="expression patterns" value="Expressed in muscle tissue and 6 other cell types or tissues"/>
</dbReference>
<evidence type="ECO:0000313" key="1">
    <source>
        <dbReference type="Ensembl" id="ENSLACP00000019796.1"/>
    </source>
</evidence>
<dbReference type="GO" id="GO:0048741">
    <property type="term" value="P:skeletal muscle fiber development"/>
    <property type="evidence" value="ECO:0007669"/>
    <property type="project" value="Ensembl"/>
</dbReference>
<dbReference type="PANTHER" id="PTHR17985">
    <property type="entry name" value="SER/THR-RICH PROTEIN T10 IN DGCR REGION"/>
    <property type="match status" value="1"/>
</dbReference>
<dbReference type="Proteomes" id="UP000008672">
    <property type="component" value="Unassembled WGS sequence"/>
</dbReference>
<name>H3BD25_LATCH</name>
<dbReference type="GO" id="GO:0014866">
    <property type="term" value="P:skeletal myofibril assembly"/>
    <property type="evidence" value="ECO:0007669"/>
    <property type="project" value="Ensembl"/>
</dbReference>
<dbReference type="EMBL" id="AFYH01024075">
    <property type="status" value="NOT_ANNOTATED_CDS"/>
    <property type="molecule type" value="Genomic_DNA"/>
</dbReference>
<gene>
    <name evidence="1" type="primary">TANGO2</name>
</gene>
<dbReference type="EMBL" id="AFYH01024076">
    <property type="status" value="NOT_ANNOTATED_CDS"/>
    <property type="molecule type" value="Genomic_DNA"/>
</dbReference>
<dbReference type="OMA" id="FAWRPGH"/>
<dbReference type="eggNOG" id="KOG2342">
    <property type="taxonomic scope" value="Eukaryota"/>
</dbReference>
<evidence type="ECO:0000313" key="2">
    <source>
        <dbReference type="Proteomes" id="UP000008672"/>
    </source>
</evidence>
<dbReference type="GO" id="GO:0036269">
    <property type="term" value="P:swimming behavior"/>
    <property type="evidence" value="ECO:0007669"/>
    <property type="project" value="Ensembl"/>
</dbReference>
<dbReference type="InterPro" id="IPR008551">
    <property type="entry name" value="TANGO2"/>
</dbReference>
<dbReference type="STRING" id="7897.ENSLACP00000019796"/>
<dbReference type="Ensembl" id="ENSLACT00000019934.1">
    <property type="protein sequence ID" value="ENSLACP00000019796.1"/>
    <property type="gene ID" value="ENSLACG00000017405.1"/>
</dbReference>
<dbReference type="AlphaFoldDB" id="H3BD25"/>
<dbReference type="GO" id="GO:0009306">
    <property type="term" value="P:protein secretion"/>
    <property type="evidence" value="ECO:0007669"/>
    <property type="project" value="TreeGrafter"/>
</dbReference>
<dbReference type="HOGENOM" id="CLU_047037_3_0_1"/>
<dbReference type="FunCoup" id="H3BD25">
    <property type="interactions" value="1449"/>
</dbReference>
<dbReference type="GO" id="GO:0048854">
    <property type="term" value="P:brain morphogenesis"/>
    <property type="evidence" value="ECO:0007669"/>
    <property type="project" value="Ensembl"/>
</dbReference>
<dbReference type="GO" id="GO:0007030">
    <property type="term" value="P:Golgi organization"/>
    <property type="evidence" value="ECO:0007669"/>
    <property type="project" value="TreeGrafter"/>
</dbReference>
<sequence length="278" mass="31532">MCIIFFKFDPRPVSKNSYRLILAANRDEFYSRPSKPADFWELNNDILSGLDMEEGKEGGTWLGITKKGKLAALTNYLEPKVNPELQGRDCILYHYFSASSTVSLINLQEAFRKGRGFPNTSLISVLFSNAKEDLICYYGNKGDPEPIFLKPGIYGLSNSLLETPWKKLQYGKQLFTEVIRRSQDLSKDELTEELMKVMNNSEPQLPDSAIENQGKDHIQPILSRYAAVCVQLPGYGTSRTNTIISIDGEGEVSFMERTMLNADVNQWKTSSFHFQLQT</sequence>
<protein>
    <submittedName>
        <fullName evidence="1">Transport and golgi organization 2 homolog</fullName>
    </submittedName>
</protein>
<proteinExistence type="predicted"/>